<dbReference type="InterPro" id="IPR027417">
    <property type="entry name" value="P-loop_NTPase"/>
</dbReference>
<reference evidence="3" key="1">
    <citation type="submission" date="2025-08" db="UniProtKB">
        <authorList>
            <consortium name="RefSeq"/>
        </authorList>
    </citation>
    <scope>IDENTIFICATION</scope>
    <source>
        <tissue evidence="3">Tentacle</tissue>
    </source>
</reference>
<dbReference type="KEGG" id="aten:116308655"/>
<feature type="domain" description="CARD" evidence="1">
    <location>
        <begin position="1"/>
        <end position="90"/>
    </location>
</feature>
<dbReference type="InterPro" id="IPR019734">
    <property type="entry name" value="TPR_rpt"/>
</dbReference>
<dbReference type="PANTHER" id="PTHR47691">
    <property type="entry name" value="REGULATOR-RELATED"/>
    <property type="match status" value="1"/>
</dbReference>
<dbReference type="GeneID" id="116308655"/>
<name>A0A6P8J5M0_ACTTE</name>
<dbReference type="SMART" id="SM00028">
    <property type="entry name" value="TPR"/>
    <property type="match status" value="2"/>
</dbReference>
<organism evidence="2 3">
    <name type="scientific">Actinia tenebrosa</name>
    <name type="common">Australian red waratah sea anemone</name>
    <dbReference type="NCBI Taxonomy" id="6105"/>
    <lineage>
        <taxon>Eukaryota</taxon>
        <taxon>Metazoa</taxon>
        <taxon>Cnidaria</taxon>
        <taxon>Anthozoa</taxon>
        <taxon>Hexacorallia</taxon>
        <taxon>Actiniaria</taxon>
        <taxon>Actiniidae</taxon>
        <taxon>Actinia</taxon>
    </lineage>
</organism>
<dbReference type="OrthoDB" id="10031931at2759"/>
<dbReference type="Gene3D" id="3.40.50.300">
    <property type="entry name" value="P-loop containing nucleotide triphosphate hydrolases"/>
    <property type="match status" value="1"/>
</dbReference>
<dbReference type="Pfam" id="PF00619">
    <property type="entry name" value="CARD"/>
    <property type="match status" value="1"/>
</dbReference>
<evidence type="ECO:0000313" key="2">
    <source>
        <dbReference type="Proteomes" id="UP000515163"/>
    </source>
</evidence>
<evidence type="ECO:0000259" key="1">
    <source>
        <dbReference type="PROSITE" id="PS50209"/>
    </source>
</evidence>
<dbReference type="InterPro" id="IPR011990">
    <property type="entry name" value="TPR-like_helical_dom_sf"/>
</dbReference>
<dbReference type="InterPro" id="IPR011029">
    <property type="entry name" value="DEATH-like_dom_sf"/>
</dbReference>
<dbReference type="SMART" id="SM00114">
    <property type="entry name" value="CARD"/>
    <property type="match status" value="1"/>
</dbReference>
<dbReference type="Pfam" id="PF13424">
    <property type="entry name" value="TPR_12"/>
    <property type="match status" value="1"/>
</dbReference>
<dbReference type="SUPFAM" id="SSF52540">
    <property type="entry name" value="P-loop containing nucleoside triphosphate hydrolases"/>
    <property type="match status" value="1"/>
</dbReference>
<dbReference type="InParanoid" id="A0A6P8J5M0"/>
<proteinExistence type="predicted"/>
<sequence>MEKHHSEILRKNRIVLRKELKAERIASGLFAVAIFDQEDVNEVKACSSPERKAETLLELLPKCGPNAFPRFYELLKETQRHLAELLVPPSASSSPSAGEINLKAACLRCQHVNFVGRTKFCKKVISYVNTGCHLVAVSGAPGYGKSEATIIIGHILENQGFIVLYLSLKEVTTLYEASVLILETLGITASTKPVLQLQQFLKSLFNKTVLILDNTENVQEKENTSFLEFLKKIGESANNLCTLVTTTFQVLTWPMCYPFHAEAIPLEPLNDEESLTLFKKYVLNMPIPSIQAKQLCKACMGIPLYLEIAASQVRNGIDIISLIQELESNPQQLLEKDGAHFECMKVFFSRLPGSLKEVLAHLAVFPTSFTLEEARLLFLNDNNAERANIPSKICQLMNYALVKHDPEKKTYQLHNVVQSVCKSRMDTVVLESYNKAVYTFIGWYLKFLQEINALFISNDGKDALDKYWLNKKNIIHALSLAIQHQHEPAIDVSTEVISLLAKCLNIEEFEKIYGGFTDIADAKKDMKRYTDCLTSLGFKSLCYHGKENSTKAFKFLVDAYNLQRFHHLPESEETAHCASKLGLCHTRQGNVKLGVQMIVWGIIIRKRLHARLGGAIREMLICGGYCDLAMAFYTNNNFKAAVKIWVTICLEGYRRIMNRHPFTASLLQYIGDAYHKLEDHPKAAYYKQHALDMRKHLLTTNHQDTARSFSSLAETLEKLGKPQEAVEMLQTTLRIQSKVLASPEDIWATKREIKRIQSTDHCRMMGRCSILGNRMTSSSEVLEMLSPL</sequence>
<dbReference type="InterPro" id="IPR036388">
    <property type="entry name" value="WH-like_DNA-bd_sf"/>
</dbReference>
<dbReference type="RefSeq" id="XP_031574989.1">
    <property type="nucleotide sequence ID" value="XM_031719129.1"/>
</dbReference>
<gene>
    <name evidence="3" type="primary">LOC116308655</name>
</gene>
<dbReference type="Gene3D" id="1.10.10.10">
    <property type="entry name" value="Winged helix-like DNA-binding domain superfamily/Winged helix DNA-binding domain"/>
    <property type="match status" value="1"/>
</dbReference>
<dbReference type="PANTHER" id="PTHR47691:SF3">
    <property type="entry name" value="HTH-TYPE TRANSCRIPTIONAL REGULATOR RV0890C-RELATED"/>
    <property type="match status" value="1"/>
</dbReference>
<dbReference type="Proteomes" id="UP000515163">
    <property type="component" value="Unplaced"/>
</dbReference>
<dbReference type="AlphaFoldDB" id="A0A6P8J5M0"/>
<dbReference type="CDD" id="cd01671">
    <property type="entry name" value="CARD"/>
    <property type="match status" value="1"/>
</dbReference>
<evidence type="ECO:0000313" key="3">
    <source>
        <dbReference type="RefSeq" id="XP_031574989.1"/>
    </source>
</evidence>
<accession>A0A6P8J5M0</accession>
<dbReference type="GO" id="GO:0042981">
    <property type="term" value="P:regulation of apoptotic process"/>
    <property type="evidence" value="ECO:0007669"/>
    <property type="project" value="InterPro"/>
</dbReference>
<dbReference type="SUPFAM" id="SSF47986">
    <property type="entry name" value="DEATH domain"/>
    <property type="match status" value="1"/>
</dbReference>
<protein>
    <submittedName>
        <fullName evidence="3">Uncharacterized protein LOC116308655</fullName>
    </submittedName>
</protein>
<dbReference type="Gene3D" id="1.25.40.10">
    <property type="entry name" value="Tetratricopeptide repeat domain"/>
    <property type="match status" value="1"/>
</dbReference>
<dbReference type="SUPFAM" id="SSF48452">
    <property type="entry name" value="TPR-like"/>
    <property type="match status" value="1"/>
</dbReference>
<dbReference type="Gene3D" id="1.10.533.10">
    <property type="entry name" value="Death Domain, Fas"/>
    <property type="match status" value="1"/>
</dbReference>
<dbReference type="PROSITE" id="PS50209">
    <property type="entry name" value="CARD"/>
    <property type="match status" value="1"/>
</dbReference>
<dbReference type="InterPro" id="IPR001315">
    <property type="entry name" value="CARD"/>
</dbReference>
<keyword evidence="2" id="KW-1185">Reference proteome</keyword>